<dbReference type="PANTHER" id="PTHR45228">
    <property type="entry name" value="CYCLIC DI-GMP PHOSPHODIESTERASE TM_0186-RELATED"/>
    <property type="match status" value="1"/>
</dbReference>
<gene>
    <name evidence="3" type="ORF">QC818_08445</name>
</gene>
<proteinExistence type="predicted"/>
<feature type="domain" description="HD-GYP" evidence="2">
    <location>
        <begin position="736"/>
        <end position="938"/>
    </location>
</feature>
<sequence>MSRRTLPLQWLTALSIVGLMLVLAGVLLWHGARGADQLLVGAVRDTGRQLALTTEERARRLVDPARVVVHLLARDDLATDRRLADRLADLPLLAAALEAHPVASAVYIGYDDGDFLSLRPLSARLSGVWPPEMPALERAAYLVQMVTRDGDGPAREEWRLYDRRLVLLARRAMPDFDFDPRTRPWYRRALDGDGERLTDPYVFFTSRQVGVTLSRRSADGRAVVGLDASLVDLGQEMASLKLTPGTRLAVISPAGRLLAHPEVERLTVEGPGGMRLATLEELGDPVLSRLGAGGEADETLRFREAGEAWFGMRLPFRALGAERARLLVAVPEVELLAETRRLLWQRTLVAGGLVLALLPLGVWAGHRIGRPLRSLAEQVRALAAFDFAAYRGVRSPVREVERLGSALEGMAGSVADFQRLTRTLSAEPRLEAMLDGVLEDLLRITGSRHGAIYLENEADATRFTCLAEQRRDGEGRPLPERLALSTPEEDGLADLSRDLEARGYLVQPLRHRGGRRLGLLLLARRDEAADGEDRPWRRFVEEISGAAAVAIETRRLLEGEKRLLDAIVELIAGATDAKSPHTGGHCSRVPQLAEMLLEGAHEAAAGPFAAEVVDDDRRTAFHLAAWLHDCGKLTTPDEVMEKATKLETHYDRIHEIRTRFEVLWRDADIAYWRGRAEGGDEAVLAEARARRRDELQEAFRLIAELNRGGAALDDDRARRLEAIAEWRWWRHFDDRLGVSDDEAERLAREPAPPLPAEEPLLADRPRHRIAWTARPPPVAADDPANRWGFDMRPPEVAGHRGELYNLRVARGTLNAVERFRIQEHIVQTIIMLESLPWPAHLRRVPAIAGNHHERMDGRGYPRGLVLAEASLEERIMAVADVFEALTAADRPYKPGMPVSRALSILAGMAREGHLDPEVFALLLDSGVWRRYAERFLAPDQRDAVDVAALKAAAGLADDDRR</sequence>
<dbReference type="PROSITE" id="PS50885">
    <property type="entry name" value="HAMP"/>
    <property type="match status" value="1"/>
</dbReference>
<dbReference type="SMART" id="SM00471">
    <property type="entry name" value="HDc"/>
    <property type="match status" value="1"/>
</dbReference>
<name>A0ABU1G1L6_9GAMM</name>
<reference evidence="3 4" key="1">
    <citation type="submission" date="2023-04" db="EMBL/GenBank/DDBJ databases">
        <title>A long-awaited taxogenomic arrangement of the family Halomonadaceae.</title>
        <authorList>
            <person name="De La Haba R."/>
            <person name="Chuvochina M."/>
            <person name="Wittouck S."/>
            <person name="Arahal D.R."/>
            <person name="Sanchez-Porro C."/>
            <person name="Hugenholtz P."/>
            <person name="Ventosa A."/>
        </authorList>
    </citation>
    <scope>NUCLEOTIDE SEQUENCE [LARGE SCALE GENOMIC DNA]</scope>
    <source>
        <strain evidence="3 4">DSM 23530</strain>
    </source>
</reference>
<evidence type="ECO:0000259" key="1">
    <source>
        <dbReference type="PROSITE" id="PS50885"/>
    </source>
</evidence>
<dbReference type="Pfam" id="PF01590">
    <property type="entry name" value="GAF"/>
    <property type="match status" value="1"/>
</dbReference>
<comment type="caution">
    <text evidence="3">The sequence shown here is derived from an EMBL/GenBank/DDBJ whole genome shotgun (WGS) entry which is preliminary data.</text>
</comment>
<dbReference type="CDD" id="cd00077">
    <property type="entry name" value="HDc"/>
    <property type="match status" value="1"/>
</dbReference>
<protein>
    <submittedName>
        <fullName evidence="3">HD domain-containing phosphohydrolase</fullName>
    </submittedName>
</protein>
<dbReference type="InterPro" id="IPR052020">
    <property type="entry name" value="Cyclic_di-GMP/3'3'-cGAMP_PDE"/>
</dbReference>
<feature type="domain" description="HAMP" evidence="1">
    <location>
        <begin position="366"/>
        <end position="419"/>
    </location>
</feature>
<accession>A0ABU1G1L6</accession>
<dbReference type="RefSeq" id="WP_309652409.1">
    <property type="nucleotide sequence ID" value="NZ_JARWAK010000006.1"/>
</dbReference>
<dbReference type="Gene3D" id="3.30.450.40">
    <property type="match status" value="1"/>
</dbReference>
<organism evidence="3 4">
    <name type="scientific">Halomonas koreensis</name>
    <dbReference type="NCBI Taxonomy" id="245385"/>
    <lineage>
        <taxon>Bacteria</taxon>
        <taxon>Pseudomonadati</taxon>
        <taxon>Pseudomonadota</taxon>
        <taxon>Gammaproteobacteria</taxon>
        <taxon>Oceanospirillales</taxon>
        <taxon>Halomonadaceae</taxon>
        <taxon>Halomonas</taxon>
    </lineage>
</organism>
<evidence type="ECO:0000313" key="4">
    <source>
        <dbReference type="Proteomes" id="UP001264519"/>
    </source>
</evidence>
<evidence type="ECO:0000313" key="3">
    <source>
        <dbReference type="EMBL" id="MDR5866810.1"/>
    </source>
</evidence>
<dbReference type="InterPro" id="IPR029016">
    <property type="entry name" value="GAF-like_dom_sf"/>
</dbReference>
<dbReference type="Pfam" id="PF13487">
    <property type="entry name" value="HD_5"/>
    <property type="match status" value="1"/>
</dbReference>
<dbReference type="PANTHER" id="PTHR45228:SF5">
    <property type="entry name" value="CYCLIC DI-GMP PHOSPHODIESTERASE VC_1348-RELATED"/>
    <property type="match status" value="1"/>
</dbReference>
<dbReference type="InterPro" id="IPR037522">
    <property type="entry name" value="HD_GYP_dom"/>
</dbReference>
<evidence type="ECO:0000259" key="2">
    <source>
        <dbReference type="PROSITE" id="PS51832"/>
    </source>
</evidence>
<dbReference type="EMBL" id="JARWAK010000006">
    <property type="protein sequence ID" value="MDR5866810.1"/>
    <property type="molecule type" value="Genomic_DNA"/>
</dbReference>
<dbReference type="Gene3D" id="1.10.3210.10">
    <property type="entry name" value="Hypothetical protein af1432"/>
    <property type="match status" value="2"/>
</dbReference>
<keyword evidence="4" id="KW-1185">Reference proteome</keyword>
<dbReference type="PROSITE" id="PS51832">
    <property type="entry name" value="HD_GYP"/>
    <property type="match status" value="1"/>
</dbReference>
<dbReference type="InterPro" id="IPR003660">
    <property type="entry name" value="HAMP_dom"/>
</dbReference>
<dbReference type="Proteomes" id="UP001264519">
    <property type="component" value="Unassembled WGS sequence"/>
</dbReference>
<dbReference type="SUPFAM" id="SSF109604">
    <property type="entry name" value="HD-domain/PDEase-like"/>
    <property type="match status" value="2"/>
</dbReference>
<dbReference type="Gene3D" id="3.30.450.20">
    <property type="entry name" value="PAS domain"/>
    <property type="match status" value="2"/>
</dbReference>
<dbReference type="InterPro" id="IPR003607">
    <property type="entry name" value="HD/PDEase_dom"/>
</dbReference>
<dbReference type="Gene3D" id="6.10.340.10">
    <property type="match status" value="1"/>
</dbReference>
<dbReference type="InterPro" id="IPR003018">
    <property type="entry name" value="GAF"/>
</dbReference>
<dbReference type="SUPFAM" id="SSF55781">
    <property type="entry name" value="GAF domain-like"/>
    <property type="match status" value="1"/>
</dbReference>